<dbReference type="InterPro" id="IPR050090">
    <property type="entry name" value="Tyrosine_recombinase_XerCD"/>
</dbReference>
<dbReference type="PANTHER" id="PTHR30349:SF41">
    <property type="entry name" value="INTEGRASE_RECOMBINASE PROTEIN MJ0367-RELATED"/>
    <property type="match status" value="1"/>
</dbReference>
<evidence type="ECO:0000256" key="3">
    <source>
        <dbReference type="ARBA" id="ARBA00023125"/>
    </source>
</evidence>
<dbReference type="Proteomes" id="UP000272781">
    <property type="component" value="Unassembled WGS sequence"/>
</dbReference>
<reference evidence="11 12" key="1">
    <citation type="submission" date="2018-11" db="EMBL/GenBank/DDBJ databases">
        <title>Genomic Encyclopedia of Type Strains, Phase IV (KMG-IV): sequencing the most valuable type-strain genomes for metagenomic binning, comparative biology and taxonomic classification.</title>
        <authorList>
            <person name="Goeker M."/>
        </authorList>
    </citation>
    <scope>NUCLEOTIDE SEQUENCE [LARGE SCALE GENOMIC DNA]</scope>
    <source>
        <strain evidence="11 12">DSM 27783</strain>
    </source>
</reference>
<comment type="similarity">
    <text evidence="1">Belongs to the 'phage' integrase family.</text>
</comment>
<dbReference type="InterPro" id="IPR044068">
    <property type="entry name" value="CB"/>
</dbReference>
<evidence type="ECO:0000256" key="2">
    <source>
        <dbReference type="ARBA" id="ARBA00022908"/>
    </source>
</evidence>
<geneLocation type="plasmid" evidence="10 13">
    <name>unnamed1</name>
</geneLocation>
<dbReference type="InterPro" id="IPR004107">
    <property type="entry name" value="Integrase_SAM-like_N"/>
</dbReference>
<reference evidence="10 13" key="2">
    <citation type="submission" date="2019-06" db="EMBL/GenBank/DDBJ databases">
        <title>A comparative analysis of the Nautiliaceae.</title>
        <authorList>
            <person name="Grosche A."/>
            <person name="Smedile F."/>
            <person name="Vetriani C."/>
        </authorList>
    </citation>
    <scope>NUCLEOTIDE SEQUENCE [LARGE SCALE GENOMIC DNA]</scope>
    <source>
        <strain evidence="10 13">TB6</strain>
        <plasmid evidence="10 13">unnamed1</plasmid>
    </source>
</reference>
<dbReference type="Pfam" id="PF02899">
    <property type="entry name" value="Phage_int_SAM_1"/>
    <property type="match status" value="1"/>
</dbReference>
<sequence length="306" mass="36545">MLEQQIDSFIKECHIKGLSHNTIKRYERVLHNFNEFLYEYAGERDIKDITINDLEPFLVKEYIFKLQKKGISNSSVKNEYDIIKLFIRHIVENYDINFDFSKLKINIKNPHKIKPHLTKNEYEKVLNALKEKLRKTKSLNVFSTFLTIYILALTGMRAEELIKMKKNNISIDDEWFLKLKIKGKGGKERENFILLENIEEFLEKYERLKKKENIFENEYFIVNKKNKPLKYNNLYVTNNKFLLKLGIDKNKKGLHLYRRTFGMLKLQEGHDIAAISEWLGHHNIGVTHKYYARANEIGKKRLILKN</sequence>
<dbReference type="EMBL" id="RJVK01000006">
    <property type="protein sequence ID" value="ROR38731.1"/>
    <property type="molecule type" value="Genomic_DNA"/>
</dbReference>
<dbReference type="Gene3D" id="1.10.150.130">
    <property type="match status" value="1"/>
</dbReference>
<dbReference type="Pfam" id="PF00589">
    <property type="entry name" value="Phage_integrase"/>
    <property type="match status" value="1"/>
</dbReference>
<feature type="transmembrane region" description="Helical" evidence="7">
    <location>
        <begin position="139"/>
        <end position="158"/>
    </location>
</feature>
<evidence type="ECO:0000313" key="13">
    <source>
        <dbReference type="Proteomes" id="UP000298805"/>
    </source>
</evidence>
<evidence type="ECO:0000313" key="10">
    <source>
        <dbReference type="EMBL" id="QDD68217.1"/>
    </source>
</evidence>
<dbReference type="RefSeq" id="WP_123353317.1">
    <property type="nucleotide sequence ID" value="NZ_CP040940.1"/>
</dbReference>
<protein>
    <submittedName>
        <fullName evidence="11">Integrase/recombinase XerD</fullName>
    </submittedName>
</protein>
<keyword evidence="4" id="KW-0233">DNA recombination</keyword>
<dbReference type="InterPro" id="IPR010998">
    <property type="entry name" value="Integrase_recombinase_N"/>
</dbReference>
<dbReference type="InterPro" id="IPR002104">
    <property type="entry name" value="Integrase_catalytic"/>
</dbReference>
<dbReference type="Proteomes" id="UP000298805">
    <property type="component" value="Plasmid unnamed1"/>
</dbReference>
<evidence type="ECO:0000256" key="1">
    <source>
        <dbReference type="ARBA" id="ARBA00008857"/>
    </source>
</evidence>
<evidence type="ECO:0000256" key="4">
    <source>
        <dbReference type="ARBA" id="ARBA00023172"/>
    </source>
</evidence>
<dbReference type="SUPFAM" id="SSF56349">
    <property type="entry name" value="DNA breaking-rejoining enzymes"/>
    <property type="match status" value="1"/>
</dbReference>
<dbReference type="GO" id="GO:0003677">
    <property type="term" value="F:DNA binding"/>
    <property type="evidence" value="ECO:0007669"/>
    <property type="project" value="UniProtKB-UniRule"/>
</dbReference>
<organism evidence="11 12">
    <name type="scientific">Caminibacter pacificus</name>
    <dbReference type="NCBI Taxonomy" id="1424653"/>
    <lineage>
        <taxon>Bacteria</taxon>
        <taxon>Pseudomonadati</taxon>
        <taxon>Campylobacterota</taxon>
        <taxon>Epsilonproteobacteria</taxon>
        <taxon>Nautiliales</taxon>
        <taxon>Nautiliaceae</taxon>
        <taxon>Caminibacter</taxon>
    </lineage>
</organism>
<keyword evidence="7" id="KW-0472">Membrane</keyword>
<keyword evidence="6" id="KW-0175">Coiled coil</keyword>
<evidence type="ECO:0000256" key="5">
    <source>
        <dbReference type="PROSITE-ProRule" id="PRU01248"/>
    </source>
</evidence>
<keyword evidence="13" id="KW-1185">Reference proteome</keyword>
<proteinExistence type="inferred from homology"/>
<dbReference type="AlphaFoldDB" id="A0AAJ4RB12"/>
<evidence type="ECO:0000259" key="8">
    <source>
        <dbReference type="PROSITE" id="PS51898"/>
    </source>
</evidence>
<evidence type="ECO:0000256" key="7">
    <source>
        <dbReference type="SAM" id="Phobius"/>
    </source>
</evidence>
<feature type="domain" description="Core-binding (CB)" evidence="9">
    <location>
        <begin position="1"/>
        <end position="91"/>
    </location>
</feature>
<dbReference type="EMBL" id="CP040940">
    <property type="protein sequence ID" value="QDD68217.1"/>
    <property type="molecule type" value="Genomic_DNA"/>
</dbReference>
<dbReference type="CDD" id="cd00397">
    <property type="entry name" value="DNA_BRE_C"/>
    <property type="match status" value="1"/>
</dbReference>
<evidence type="ECO:0000313" key="12">
    <source>
        <dbReference type="Proteomes" id="UP000272781"/>
    </source>
</evidence>
<dbReference type="PANTHER" id="PTHR30349">
    <property type="entry name" value="PHAGE INTEGRASE-RELATED"/>
    <property type="match status" value="1"/>
</dbReference>
<accession>A0AAJ4RB12</accession>
<evidence type="ECO:0000313" key="11">
    <source>
        <dbReference type="EMBL" id="ROR38731.1"/>
    </source>
</evidence>
<dbReference type="PROSITE" id="PS51900">
    <property type="entry name" value="CB"/>
    <property type="match status" value="1"/>
</dbReference>
<feature type="domain" description="Tyr recombinase" evidence="8">
    <location>
        <begin position="112"/>
        <end position="304"/>
    </location>
</feature>
<evidence type="ECO:0000259" key="9">
    <source>
        <dbReference type="PROSITE" id="PS51900"/>
    </source>
</evidence>
<keyword evidence="2" id="KW-0229">DNA integration</keyword>
<keyword evidence="7" id="KW-1133">Transmembrane helix</keyword>
<keyword evidence="7" id="KW-0812">Transmembrane</keyword>
<dbReference type="GO" id="GO:0015074">
    <property type="term" value="P:DNA integration"/>
    <property type="evidence" value="ECO:0007669"/>
    <property type="project" value="UniProtKB-KW"/>
</dbReference>
<evidence type="ECO:0000256" key="6">
    <source>
        <dbReference type="SAM" id="Coils"/>
    </source>
</evidence>
<gene>
    <name evidence="10" type="ORF">C6V80_10200</name>
    <name evidence="11" type="ORF">EDC58_1946</name>
</gene>
<dbReference type="InterPro" id="IPR011010">
    <property type="entry name" value="DNA_brk_join_enz"/>
</dbReference>
<dbReference type="GO" id="GO:0006310">
    <property type="term" value="P:DNA recombination"/>
    <property type="evidence" value="ECO:0007669"/>
    <property type="project" value="UniProtKB-KW"/>
</dbReference>
<name>A0AAJ4RB12_9BACT</name>
<dbReference type="InterPro" id="IPR013762">
    <property type="entry name" value="Integrase-like_cat_sf"/>
</dbReference>
<feature type="coiled-coil region" evidence="6">
    <location>
        <begin position="191"/>
        <end position="218"/>
    </location>
</feature>
<dbReference type="PROSITE" id="PS51898">
    <property type="entry name" value="TYR_RECOMBINASE"/>
    <property type="match status" value="1"/>
</dbReference>
<keyword evidence="10" id="KW-0614">Plasmid</keyword>
<dbReference type="Gene3D" id="1.10.443.10">
    <property type="entry name" value="Intergrase catalytic core"/>
    <property type="match status" value="1"/>
</dbReference>
<keyword evidence="3 5" id="KW-0238">DNA-binding</keyword>